<reference evidence="2" key="2">
    <citation type="submission" date="2023-01" db="EMBL/GenBank/DDBJ databases">
        <authorList>
            <person name="Petersen C."/>
        </authorList>
    </citation>
    <scope>NUCLEOTIDE SEQUENCE</scope>
    <source>
        <strain evidence="2">IBT 12815</strain>
    </source>
</reference>
<reference evidence="2" key="1">
    <citation type="journal article" date="2023" name="IMA Fungus">
        <title>Comparative genomic study of the Penicillium genus elucidates a diverse pangenome and 15 lateral gene transfer events.</title>
        <authorList>
            <person name="Petersen C."/>
            <person name="Sorensen T."/>
            <person name="Nielsen M.R."/>
            <person name="Sondergaard T.E."/>
            <person name="Sorensen J.L."/>
            <person name="Fitzpatrick D.A."/>
            <person name="Frisvad J.C."/>
            <person name="Nielsen K.L."/>
        </authorList>
    </citation>
    <scope>NUCLEOTIDE SEQUENCE</scope>
    <source>
        <strain evidence="2">IBT 12815</strain>
    </source>
</reference>
<dbReference type="EMBL" id="JAQJAE010000003">
    <property type="protein sequence ID" value="KAJ5603611.1"/>
    <property type="molecule type" value="Genomic_DNA"/>
</dbReference>
<dbReference type="AlphaFoldDB" id="A0AAD6H248"/>
<proteinExistence type="predicted"/>
<evidence type="ECO:0000256" key="1">
    <source>
        <dbReference type="SAM" id="MobiDB-lite"/>
    </source>
</evidence>
<keyword evidence="3" id="KW-1185">Reference proteome</keyword>
<comment type="caution">
    <text evidence="2">The sequence shown here is derived from an EMBL/GenBank/DDBJ whole genome shotgun (WGS) entry which is preliminary data.</text>
</comment>
<feature type="compositionally biased region" description="Basic and acidic residues" evidence="1">
    <location>
        <begin position="63"/>
        <end position="78"/>
    </location>
</feature>
<sequence length="173" mass="19640">MPGQRYNSARASFTTAPRPGLIVQRHHCRKAEYCESHPELCRASMPVPSRVPRSNSTPTHSPRSSEKTRHSPRVKPDPRCTCQRSASPHKQVPHPKPVSPSKSTRPDVPHCICFFMDGYHGDDSGYYTHYEDDTATETSTQAMPGDVDETRCVFHHRCRPRFERGIGWVCGRK</sequence>
<dbReference type="Proteomes" id="UP001213799">
    <property type="component" value="Unassembled WGS sequence"/>
</dbReference>
<evidence type="ECO:0000313" key="2">
    <source>
        <dbReference type="EMBL" id="KAJ5603611.1"/>
    </source>
</evidence>
<dbReference type="RefSeq" id="XP_056753409.1">
    <property type="nucleotide sequence ID" value="XM_056897624.1"/>
</dbReference>
<evidence type="ECO:0000313" key="3">
    <source>
        <dbReference type="Proteomes" id="UP001213799"/>
    </source>
</evidence>
<feature type="region of interest" description="Disordered" evidence="1">
    <location>
        <begin position="44"/>
        <end position="105"/>
    </location>
</feature>
<feature type="compositionally biased region" description="Polar residues" evidence="1">
    <location>
        <begin position="52"/>
        <end position="62"/>
    </location>
</feature>
<dbReference type="GeneID" id="81587866"/>
<protein>
    <submittedName>
        <fullName evidence="2">Uncharacterized protein</fullName>
    </submittedName>
</protein>
<accession>A0AAD6H248</accession>
<gene>
    <name evidence="2" type="ORF">N7537_006567</name>
</gene>
<organism evidence="2 3">
    <name type="scientific">Penicillium hordei</name>
    <dbReference type="NCBI Taxonomy" id="40994"/>
    <lineage>
        <taxon>Eukaryota</taxon>
        <taxon>Fungi</taxon>
        <taxon>Dikarya</taxon>
        <taxon>Ascomycota</taxon>
        <taxon>Pezizomycotina</taxon>
        <taxon>Eurotiomycetes</taxon>
        <taxon>Eurotiomycetidae</taxon>
        <taxon>Eurotiales</taxon>
        <taxon>Aspergillaceae</taxon>
        <taxon>Penicillium</taxon>
    </lineage>
</organism>
<name>A0AAD6H248_9EURO</name>